<dbReference type="eggNOG" id="COG2124">
    <property type="taxonomic scope" value="Bacteria"/>
</dbReference>
<dbReference type="PANTHER" id="PTHR46696">
    <property type="entry name" value="P450, PUTATIVE (EUROFUNG)-RELATED"/>
    <property type="match status" value="1"/>
</dbReference>
<keyword evidence="5 7" id="KW-0408">Iron</keyword>
<evidence type="ECO:0000256" key="5">
    <source>
        <dbReference type="ARBA" id="ARBA00023004"/>
    </source>
</evidence>
<gene>
    <name evidence="8" type="ORF">Krac_5071</name>
</gene>
<dbReference type="PANTHER" id="PTHR46696:SF1">
    <property type="entry name" value="CYTOCHROME P450 YJIB-RELATED"/>
    <property type="match status" value="1"/>
</dbReference>
<evidence type="ECO:0000256" key="4">
    <source>
        <dbReference type="ARBA" id="ARBA00023002"/>
    </source>
</evidence>
<dbReference type="GO" id="GO:0004497">
    <property type="term" value="F:monooxygenase activity"/>
    <property type="evidence" value="ECO:0007669"/>
    <property type="project" value="UniProtKB-KW"/>
</dbReference>
<dbReference type="SUPFAM" id="SSF48264">
    <property type="entry name" value="Cytochrome P450"/>
    <property type="match status" value="1"/>
</dbReference>
<dbReference type="InterPro" id="IPR002397">
    <property type="entry name" value="Cyt_P450_B"/>
</dbReference>
<dbReference type="AlphaFoldDB" id="D6TUJ0"/>
<protein>
    <submittedName>
        <fullName evidence="8">Cytochrome P450</fullName>
    </submittedName>
</protein>
<dbReference type="InParanoid" id="D6TUJ0"/>
<dbReference type="PRINTS" id="PR00359">
    <property type="entry name" value="BP450"/>
</dbReference>
<evidence type="ECO:0000313" key="9">
    <source>
        <dbReference type="Proteomes" id="UP000004508"/>
    </source>
</evidence>
<dbReference type="InterPro" id="IPR036396">
    <property type="entry name" value="Cyt_P450_sf"/>
</dbReference>
<proteinExistence type="inferred from homology"/>
<dbReference type="Gene3D" id="1.10.630.10">
    <property type="entry name" value="Cytochrome P450"/>
    <property type="match status" value="1"/>
</dbReference>
<dbReference type="EMBL" id="ADVG01000003">
    <property type="protein sequence ID" value="EFH84058.1"/>
    <property type="molecule type" value="Genomic_DNA"/>
</dbReference>
<keyword evidence="3 7" id="KW-0479">Metal-binding</keyword>
<accession>D6TUJ0</accession>
<organism evidence="8 9">
    <name type="scientific">Ktedonobacter racemifer DSM 44963</name>
    <dbReference type="NCBI Taxonomy" id="485913"/>
    <lineage>
        <taxon>Bacteria</taxon>
        <taxon>Bacillati</taxon>
        <taxon>Chloroflexota</taxon>
        <taxon>Ktedonobacteria</taxon>
        <taxon>Ktedonobacterales</taxon>
        <taxon>Ktedonobacteraceae</taxon>
        <taxon>Ktedonobacter</taxon>
    </lineage>
</organism>
<name>D6TUJ0_KTERA</name>
<dbReference type="GO" id="GO:0016705">
    <property type="term" value="F:oxidoreductase activity, acting on paired donors, with incorporation or reduction of molecular oxygen"/>
    <property type="evidence" value="ECO:0007669"/>
    <property type="project" value="InterPro"/>
</dbReference>
<evidence type="ECO:0000256" key="6">
    <source>
        <dbReference type="ARBA" id="ARBA00023033"/>
    </source>
</evidence>
<dbReference type="RefSeq" id="WP_007915251.1">
    <property type="nucleotide sequence ID" value="NZ_ADVG01000003.1"/>
</dbReference>
<dbReference type="GO" id="GO:0020037">
    <property type="term" value="F:heme binding"/>
    <property type="evidence" value="ECO:0007669"/>
    <property type="project" value="InterPro"/>
</dbReference>
<dbReference type="InterPro" id="IPR001128">
    <property type="entry name" value="Cyt_P450"/>
</dbReference>
<dbReference type="FunFam" id="1.10.630.10:FF:000018">
    <property type="entry name" value="Cytochrome P450 monooxygenase"/>
    <property type="match status" value="1"/>
</dbReference>
<dbReference type="PROSITE" id="PS00086">
    <property type="entry name" value="CYTOCHROME_P450"/>
    <property type="match status" value="1"/>
</dbReference>
<dbReference type="InterPro" id="IPR017972">
    <property type="entry name" value="Cyt_P450_CS"/>
</dbReference>
<comment type="similarity">
    <text evidence="1 7">Belongs to the cytochrome P450 family.</text>
</comment>
<sequence length="396" mass="45951">MRLPAFIDDLSIEPRVYHEQLREWCRSMRASHPVVFDDESKSWLVFRYEDVVRVQSDYVTFSSERSLNRDRRPGPRRDQPSIIELDPPRHRQMRSLLTASFSARTIAEMAPQIEHIVDELLDEVLARKRVDWMDSFANPLPVMVISDMLGMPREKWRQFKAWNDALTSDDGEAEQANKLFTEYFERSIEERRREPRQDILSLLINSEVDGERLSYDELIGFCFTLFIAGNITTTNILGNAFLCFDAHPETFQRLRGQPELISSAVEEILRYMPPFRAGPNDLVLGRVAKRDVEIGGEQIQAGEYVQINRLSANFDEQVFLDPEHFDIERNPNRHQSFGHGIHFCIGAPLARLETKIALTKLAQRIKAIHIAEDEPPEQVRNSLLFGMKRLPVKFEV</sequence>
<reference evidence="8 9" key="1">
    <citation type="journal article" date="2011" name="Stand. Genomic Sci.">
        <title>Non-contiguous finished genome sequence and contextual data of the filamentous soil bacterium Ktedonobacter racemifer type strain (SOSP1-21).</title>
        <authorList>
            <person name="Chang Y.J."/>
            <person name="Land M."/>
            <person name="Hauser L."/>
            <person name="Chertkov O."/>
            <person name="Del Rio T.G."/>
            <person name="Nolan M."/>
            <person name="Copeland A."/>
            <person name="Tice H."/>
            <person name="Cheng J.F."/>
            <person name="Lucas S."/>
            <person name="Han C."/>
            <person name="Goodwin L."/>
            <person name="Pitluck S."/>
            <person name="Ivanova N."/>
            <person name="Ovchinikova G."/>
            <person name="Pati A."/>
            <person name="Chen A."/>
            <person name="Palaniappan K."/>
            <person name="Mavromatis K."/>
            <person name="Liolios K."/>
            <person name="Brettin T."/>
            <person name="Fiebig A."/>
            <person name="Rohde M."/>
            <person name="Abt B."/>
            <person name="Goker M."/>
            <person name="Detter J.C."/>
            <person name="Woyke T."/>
            <person name="Bristow J."/>
            <person name="Eisen J.A."/>
            <person name="Markowitz V."/>
            <person name="Hugenholtz P."/>
            <person name="Kyrpides N.C."/>
            <person name="Klenk H.P."/>
            <person name="Lapidus A."/>
        </authorList>
    </citation>
    <scope>NUCLEOTIDE SEQUENCE [LARGE SCALE GENOMIC DNA]</scope>
    <source>
        <strain evidence="9">DSM 44963</strain>
    </source>
</reference>
<evidence type="ECO:0000256" key="1">
    <source>
        <dbReference type="ARBA" id="ARBA00010617"/>
    </source>
</evidence>
<evidence type="ECO:0000256" key="7">
    <source>
        <dbReference type="RuleBase" id="RU000461"/>
    </source>
</evidence>
<evidence type="ECO:0000313" key="8">
    <source>
        <dbReference type="EMBL" id="EFH84058.1"/>
    </source>
</evidence>
<dbReference type="GO" id="GO:0005506">
    <property type="term" value="F:iron ion binding"/>
    <property type="evidence" value="ECO:0007669"/>
    <property type="project" value="InterPro"/>
</dbReference>
<comment type="caution">
    <text evidence="8">The sequence shown here is derived from an EMBL/GenBank/DDBJ whole genome shotgun (WGS) entry which is preliminary data.</text>
</comment>
<evidence type="ECO:0000256" key="2">
    <source>
        <dbReference type="ARBA" id="ARBA00022617"/>
    </source>
</evidence>
<keyword evidence="2 7" id="KW-0349">Heme</keyword>
<dbReference type="Proteomes" id="UP000004508">
    <property type="component" value="Unassembled WGS sequence"/>
</dbReference>
<keyword evidence="9" id="KW-1185">Reference proteome</keyword>
<dbReference type="STRING" id="485913.Krac_5071"/>
<dbReference type="OrthoDB" id="9764248at2"/>
<evidence type="ECO:0000256" key="3">
    <source>
        <dbReference type="ARBA" id="ARBA00022723"/>
    </source>
</evidence>
<keyword evidence="6 7" id="KW-0503">Monooxygenase</keyword>
<dbReference type="Pfam" id="PF00067">
    <property type="entry name" value="p450"/>
    <property type="match status" value="1"/>
</dbReference>
<keyword evidence="4 7" id="KW-0560">Oxidoreductase</keyword>